<evidence type="ECO:0000259" key="3">
    <source>
        <dbReference type="Pfam" id="PF00501"/>
    </source>
</evidence>
<dbReference type="Proteomes" id="UP000195437">
    <property type="component" value="Chromosome"/>
</dbReference>
<dbReference type="PANTHER" id="PTHR43767:SF1">
    <property type="entry name" value="NONRIBOSOMAL PEPTIDE SYNTHASE PES1 (EUROFUNG)-RELATED"/>
    <property type="match status" value="1"/>
</dbReference>
<dbReference type="InterPro" id="IPR025110">
    <property type="entry name" value="AMP-bd_C"/>
</dbReference>
<evidence type="ECO:0000313" key="6">
    <source>
        <dbReference type="Proteomes" id="UP000195437"/>
    </source>
</evidence>
<dbReference type="FunFam" id="3.30.300.30:FF:000008">
    <property type="entry name" value="2,3-dihydroxybenzoate-AMP ligase"/>
    <property type="match status" value="1"/>
</dbReference>
<protein>
    <submittedName>
        <fullName evidence="5">Long-chain fatty acid--CoA ligase</fullName>
    </submittedName>
</protein>
<gene>
    <name evidence="5" type="ORF">CBW65_19340</name>
</gene>
<accession>A0A1Y0IQU4</accession>
<dbReference type="KEGG" id="tum:CBW65_19340"/>
<evidence type="ECO:0000259" key="4">
    <source>
        <dbReference type="Pfam" id="PF13193"/>
    </source>
</evidence>
<dbReference type="InterPro" id="IPR045851">
    <property type="entry name" value="AMP-bd_C_sf"/>
</dbReference>
<dbReference type="Gene3D" id="3.30.300.30">
    <property type="match status" value="1"/>
</dbReference>
<dbReference type="RefSeq" id="WP_087458241.1">
    <property type="nucleotide sequence ID" value="NZ_CP021434.1"/>
</dbReference>
<evidence type="ECO:0000256" key="2">
    <source>
        <dbReference type="ARBA" id="ARBA00022598"/>
    </source>
</evidence>
<proteinExistence type="inferred from homology"/>
<dbReference type="PROSITE" id="PS00455">
    <property type="entry name" value="AMP_BINDING"/>
    <property type="match status" value="1"/>
</dbReference>
<dbReference type="Gene3D" id="3.40.50.12780">
    <property type="entry name" value="N-terminal domain of ligase-like"/>
    <property type="match status" value="1"/>
</dbReference>
<reference evidence="6" key="1">
    <citation type="submission" date="2017-05" db="EMBL/GenBank/DDBJ databases">
        <authorList>
            <person name="Sung H."/>
        </authorList>
    </citation>
    <scope>NUCLEOTIDE SEQUENCE [LARGE SCALE GENOMIC DNA]</scope>
    <source>
        <strain evidence="6">AR23208</strain>
    </source>
</reference>
<dbReference type="Pfam" id="PF13193">
    <property type="entry name" value="AMP-binding_C"/>
    <property type="match status" value="1"/>
</dbReference>
<organism evidence="5 6">
    <name type="scientific">Tumebacillus avium</name>
    <dbReference type="NCBI Taxonomy" id="1903704"/>
    <lineage>
        <taxon>Bacteria</taxon>
        <taxon>Bacillati</taxon>
        <taxon>Bacillota</taxon>
        <taxon>Bacilli</taxon>
        <taxon>Bacillales</taxon>
        <taxon>Alicyclobacillaceae</taxon>
        <taxon>Tumebacillus</taxon>
    </lineage>
</organism>
<keyword evidence="6" id="KW-1185">Reference proteome</keyword>
<dbReference type="PANTHER" id="PTHR43767">
    <property type="entry name" value="LONG-CHAIN-FATTY-ACID--COA LIGASE"/>
    <property type="match status" value="1"/>
</dbReference>
<dbReference type="OrthoDB" id="9765680at2"/>
<feature type="domain" description="AMP-dependent synthetase/ligase" evidence="3">
    <location>
        <begin position="10"/>
        <end position="360"/>
    </location>
</feature>
<dbReference type="EMBL" id="CP021434">
    <property type="protein sequence ID" value="ARU62891.1"/>
    <property type="molecule type" value="Genomic_DNA"/>
</dbReference>
<dbReference type="AlphaFoldDB" id="A0A1Y0IQU4"/>
<keyword evidence="2 5" id="KW-0436">Ligase</keyword>
<dbReference type="Pfam" id="PF00501">
    <property type="entry name" value="AMP-binding"/>
    <property type="match status" value="1"/>
</dbReference>
<dbReference type="InterPro" id="IPR042099">
    <property type="entry name" value="ANL_N_sf"/>
</dbReference>
<evidence type="ECO:0000256" key="1">
    <source>
        <dbReference type="ARBA" id="ARBA00006432"/>
    </source>
</evidence>
<name>A0A1Y0IQU4_9BACL</name>
<evidence type="ECO:0000313" key="5">
    <source>
        <dbReference type="EMBL" id="ARU62891.1"/>
    </source>
</evidence>
<dbReference type="GO" id="GO:0016878">
    <property type="term" value="F:acid-thiol ligase activity"/>
    <property type="evidence" value="ECO:0007669"/>
    <property type="project" value="UniProtKB-ARBA"/>
</dbReference>
<comment type="similarity">
    <text evidence="1">Belongs to the ATP-dependent AMP-binding enzyme family.</text>
</comment>
<dbReference type="InterPro" id="IPR000873">
    <property type="entry name" value="AMP-dep_synth/lig_dom"/>
</dbReference>
<sequence length="499" mass="54090">MSAARFPWLEGRARLTPAKTAVVEAGTGLRLTYAELNRRVGRLAAWMQQNGIAPGDRVALLAPNSAAYLELLFAAGRTGAVFVPLNYRFSDKELAYVLEDCSPKLLVCSDRYAEAGEKLQARVPITLSQHEYKAVVERGQESCRPVSADAEAPWAIIYTGGTTGKSKGVILSHRAILWNAINTAASWGLTDEDVTPVYLPMFHTGGLNALTMPVLYMGGTAVIGDQFHPGTVLGVLERERCTIALFVPTMHHMLIESTEFSDYIPSTMHTFLSGGAPCPHNIYAAYAAKGLQFKEGYGMTEAGPNNFYIHPDLARVKVGSVGVPMLHNEISIVDEFGAEMPPGATGEILIRGPHLFSGYWNNPAATQEALQDGWLHTGDLGRRDADGCHYIVGRKKDMIITGGENVYPLEVEHILAAHPAVSEAVVIGVPHPKWGEVVTAAIVPQSGAQLTVEALKAFCAEHLARYKVPKSFFFLSQLPMTPVGKIDKKQLVVLCSEIA</sequence>
<dbReference type="InterPro" id="IPR020845">
    <property type="entry name" value="AMP-binding_CS"/>
</dbReference>
<dbReference type="CDD" id="cd17631">
    <property type="entry name" value="FACL_FadD13-like"/>
    <property type="match status" value="1"/>
</dbReference>
<dbReference type="SUPFAM" id="SSF56801">
    <property type="entry name" value="Acetyl-CoA synthetase-like"/>
    <property type="match status" value="1"/>
</dbReference>
<dbReference type="InterPro" id="IPR050237">
    <property type="entry name" value="ATP-dep_AMP-bd_enzyme"/>
</dbReference>
<feature type="domain" description="AMP-binding enzyme C-terminal" evidence="4">
    <location>
        <begin position="410"/>
        <end position="485"/>
    </location>
</feature>